<organism evidence="2 3">
    <name type="scientific">Nakamurella endophytica</name>
    <dbReference type="NCBI Taxonomy" id="1748367"/>
    <lineage>
        <taxon>Bacteria</taxon>
        <taxon>Bacillati</taxon>
        <taxon>Actinomycetota</taxon>
        <taxon>Actinomycetes</taxon>
        <taxon>Nakamurellales</taxon>
        <taxon>Nakamurellaceae</taxon>
        <taxon>Nakamurella</taxon>
    </lineage>
</organism>
<protein>
    <submittedName>
        <fullName evidence="2">Uncharacterized protein</fullName>
    </submittedName>
</protein>
<evidence type="ECO:0000256" key="1">
    <source>
        <dbReference type="SAM" id="MobiDB-lite"/>
    </source>
</evidence>
<proteinExistence type="predicted"/>
<reference evidence="2" key="1">
    <citation type="journal article" date="2014" name="Int. J. Syst. Evol. Microbiol.">
        <title>Complete genome sequence of Corynebacterium casei LMG S-19264T (=DSM 44701T), isolated from a smear-ripened cheese.</title>
        <authorList>
            <consortium name="US DOE Joint Genome Institute (JGI-PGF)"/>
            <person name="Walter F."/>
            <person name="Albersmeier A."/>
            <person name="Kalinowski J."/>
            <person name="Ruckert C."/>
        </authorList>
    </citation>
    <scope>NUCLEOTIDE SEQUENCE</scope>
    <source>
        <strain evidence="2">CGMCC 4.7308</strain>
    </source>
</reference>
<name>A0A917T345_9ACTN</name>
<comment type="caution">
    <text evidence="2">The sequence shown here is derived from an EMBL/GenBank/DDBJ whole genome shotgun (WGS) entry which is preliminary data.</text>
</comment>
<evidence type="ECO:0000313" key="3">
    <source>
        <dbReference type="Proteomes" id="UP000655208"/>
    </source>
</evidence>
<dbReference type="EMBL" id="BMNA01000006">
    <property type="protein sequence ID" value="GGM08657.1"/>
    <property type="molecule type" value="Genomic_DNA"/>
</dbReference>
<keyword evidence="3" id="KW-1185">Reference proteome</keyword>
<evidence type="ECO:0000313" key="2">
    <source>
        <dbReference type="EMBL" id="GGM08657.1"/>
    </source>
</evidence>
<reference evidence="2" key="2">
    <citation type="submission" date="2020-09" db="EMBL/GenBank/DDBJ databases">
        <authorList>
            <person name="Sun Q."/>
            <person name="Zhou Y."/>
        </authorList>
    </citation>
    <scope>NUCLEOTIDE SEQUENCE</scope>
    <source>
        <strain evidence="2">CGMCC 4.7308</strain>
    </source>
</reference>
<gene>
    <name evidence="2" type="ORF">GCM10011594_30710</name>
</gene>
<accession>A0A917T345</accession>
<dbReference type="Proteomes" id="UP000655208">
    <property type="component" value="Unassembled WGS sequence"/>
</dbReference>
<dbReference type="RefSeq" id="WP_188943009.1">
    <property type="nucleotide sequence ID" value="NZ_BMNA01000006.1"/>
</dbReference>
<feature type="compositionally biased region" description="Basic and acidic residues" evidence="1">
    <location>
        <begin position="92"/>
        <end position="101"/>
    </location>
</feature>
<feature type="region of interest" description="Disordered" evidence="1">
    <location>
        <begin position="39"/>
        <end position="126"/>
    </location>
</feature>
<feature type="compositionally biased region" description="Low complexity" evidence="1">
    <location>
        <begin position="62"/>
        <end position="76"/>
    </location>
</feature>
<dbReference type="AlphaFoldDB" id="A0A917T345"/>
<sequence>MTTPDLVVLCCRPDRAAAEADPVTRDGLAALGGRPVQFVGARPGKEIDPALGVVRDARRRGPAAATPGTGAQPADGQPADGQPADGQPADGRPGEHRDATRDPAAGTGEGVPPAVADQPAGTPVLGRRPADRRVVVLGDDADLAAVVLRLLRADLLGSHQVGYVAGRRSPVTALHSLPIGAAAARLALDGEPDLVTLVRDDNGGVLVGRAELSPVDGPVYVDEHLLLRGRAPGLVVDPDQERGVEVTVLHRQVLGIGRRPRTRTGRAVQIASRVPMTVVSDGVPRSRPTDRWTLYRHTAPLRLVRGLLE</sequence>